<keyword evidence="4" id="KW-0808">Transferase</keyword>
<evidence type="ECO:0000256" key="2">
    <source>
        <dbReference type="ARBA" id="ARBA00022475"/>
    </source>
</evidence>
<evidence type="ECO:0000256" key="3">
    <source>
        <dbReference type="ARBA" id="ARBA00022519"/>
    </source>
</evidence>
<evidence type="ECO:0000313" key="7">
    <source>
        <dbReference type="EMBL" id="MBM6927805.1"/>
    </source>
</evidence>
<organism evidence="7 8">
    <name type="scientific">Parasutterella secunda</name>
    <dbReference type="NCBI Taxonomy" id="626947"/>
    <lineage>
        <taxon>Bacteria</taxon>
        <taxon>Pseudomonadati</taxon>
        <taxon>Pseudomonadota</taxon>
        <taxon>Betaproteobacteria</taxon>
        <taxon>Burkholderiales</taxon>
        <taxon>Sutterellaceae</taxon>
        <taxon>Parasutterella</taxon>
    </lineage>
</organism>
<keyword evidence="5" id="KW-0472">Membrane</keyword>
<dbReference type="Proteomes" id="UP000777002">
    <property type="component" value="Unassembled WGS sequence"/>
</dbReference>
<dbReference type="EMBL" id="JACJKX010000001">
    <property type="protein sequence ID" value="MBM6927805.1"/>
    <property type="molecule type" value="Genomic_DNA"/>
</dbReference>
<dbReference type="PIRSF" id="PIRSF026649">
    <property type="entry name" value="MsbB"/>
    <property type="match status" value="1"/>
</dbReference>
<dbReference type="CDD" id="cd07984">
    <property type="entry name" value="LPLAT_LABLAT-like"/>
    <property type="match status" value="1"/>
</dbReference>
<dbReference type="RefSeq" id="WP_205049395.1">
    <property type="nucleotide sequence ID" value="NZ_JACJKX010000001.1"/>
</dbReference>
<sequence length="298" mass="34628">MQSVLNFFSYIWLAVVDMMVNWSPAARNRAAGMVAWLFWHIVPKRRKVALTNLKLCFPQWDDEKREQVAKRCFFRLARAALDHSVLWKGSAEQVRNFVSFDEGVIERIVNTDNRPLIVIAPHFAGLDASGIGLNLYVRGVSLYQRQSNPVWDKAAFDGRKRFSDPILIAKGTHHDLRPIIRAMRQGLPFYYLPDMDHGRRNSIFVPFFGVDAATLPMASRLAKLTNAKVIMLMAEMTDDGYQVHATDLWENFPTDDYEADTLRVTQELEKWIRKYPDQYMWTHRRFKTRPEGAPSLYE</sequence>
<evidence type="ECO:0000256" key="1">
    <source>
        <dbReference type="ARBA" id="ARBA00004533"/>
    </source>
</evidence>
<reference evidence="7 8" key="1">
    <citation type="journal article" date="2021" name="Sci. Rep.">
        <title>The distribution of antibiotic resistance genes in chicken gut microbiota commensals.</title>
        <authorList>
            <person name="Juricova H."/>
            <person name="Matiasovicova J."/>
            <person name="Kubasova T."/>
            <person name="Cejkova D."/>
            <person name="Rychlik I."/>
        </authorList>
    </citation>
    <scope>NUCLEOTIDE SEQUENCE [LARGE SCALE GENOMIC DNA]</scope>
    <source>
        <strain evidence="7 8">An562</strain>
    </source>
</reference>
<dbReference type="PANTHER" id="PTHR30606">
    <property type="entry name" value="LIPID A BIOSYNTHESIS LAUROYL ACYLTRANSFERASE"/>
    <property type="match status" value="1"/>
</dbReference>
<keyword evidence="3" id="KW-0997">Cell inner membrane</keyword>
<proteinExistence type="predicted"/>
<gene>
    <name evidence="7" type="ORF">H5985_00720</name>
</gene>
<dbReference type="Pfam" id="PF03279">
    <property type="entry name" value="Lip_A_acyltrans"/>
    <property type="match status" value="1"/>
</dbReference>
<keyword evidence="6 7" id="KW-0012">Acyltransferase</keyword>
<comment type="subcellular location">
    <subcellularLocation>
        <location evidence="1">Cell inner membrane</location>
    </subcellularLocation>
</comment>
<dbReference type="InterPro" id="IPR004960">
    <property type="entry name" value="LipA_acyltrans"/>
</dbReference>
<protein>
    <submittedName>
        <fullName evidence="7">Lipid A biosynthesis acyltransferase</fullName>
    </submittedName>
</protein>
<accession>A0ABS2GPT7</accession>
<keyword evidence="8" id="KW-1185">Reference proteome</keyword>
<dbReference type="GO" id="GO:0016746">
    <property type="term" value="F:acyltransferase activity"/>
    <property type="evidence" value="ECO:0007669"/>
    <property type="project" value="UniProtKB-KW"/>
</dbReference>
<evidence type="ECO:0000256" key="6">
    <source>
        <dbReference type="ARBA" id="ARBA00023315"/>
    </source>
</evidence>
<comment type="caution">
    <text evidence="7">The sequence shown here is derived from an EMBL/GenBank/DDBJ whole genome shotgun (WGS) entry which is preliminary data.</text>
</comment>
<dbReference type="PANTHER" id="PTHR30606:SF9">
    <property type="entry name" value="LIPID A BIOSYNTHESIS LAUROYLTRANSFERASE"/>
    <property type="match status" value="1"/>
</dbReference>
<evidence type="ECO:0000256" key="4">
    <source>
        <dbReference type="ARBA" id="ARBA00022679"/>
    </source>
</evidence>
<keyword evidence="2" id="KW-1003">Cell membrane</keyword>
<name>A0ABS2GPT7_9BURK</name>
<evidence type="ECO:0000313" key="8">
    <source>
        <dbReference type="Proteomes" id="UP000777002"/>
    </source>
</evidence>
<evidence type="ECO:0000256" key="5">
    <source>
        <dbReference type="ARBA" id="ARBA00023136"/>
    </source>
</evidence>